<accession>A0A0E9USG1</accession>
<evidence type="ECO:0000313" key="1">
    <source>
        <dbReference type="EMBL" id="JAH68784.1"/>
    </source>
</evidence>
<proteinExistence type="predicted"/>
<reference evidence="1" key="2">
    <citation type="journal article" date="2015" name="Fish Shellfish Immunol.">
        <title>Early steps in the European eel (Anguilla anguilla)-Vibrio vulnificus interaction in the gills: Role of the RtxA13 toxin.</title>
        <authorList>
            <person name="Callol A."/>
            <person name="Pajuelo D."/>
            <person name="Ebbesson L."/>
            <person name="Teles M."/>
            <person name="MacKenzie S."/>
            <person name="Amaro C."/>
        </authorList>
    </citation>
    <scope>NUCLEOTIDE SEQUENCE</scope>
</reference>
<dbReference type="EMBL" id="GBXM01039793">
    <property type="protein sequence ID" value="JAH68784.1"/>
    <property type="molecule type" value="Transcribed_RNA"/>
</dbReference>
<sequence length="11" mass="1167">MLSKANSCARS</sequence>
<name>A0A0E9USG1_ANGAN</name>
<organism evidence="1">
    <name type="scientific">Anguilla anguilla</name>
    <name type="common">European freshwater eel</name>
    <name type="synonym">Muraena anguilla</name>
    <dbReference type="NCBI Taxonomy" id="7936"/>
    <lineage>
        <taxon>Eukaryota</taxon>
        <taxon>Metazoa</taxon>
        <taxon>Chordata</taxon>
        <taxon>Craniata</taxon>
        <taxon>Vertebrata</taxon>
        <taxon>Euteleostomi</taxon>
        <taxon>Actinopterygii</taxon>
        <taxon>Neopterygii</taxon>
        <taxon>Teleostei</taxon>
        <taxon>Anguilliformes</taxon>
        <taxon>Anguillidae</taxon>
        <taxon>Anguilla</taxon>
    </lineage>
</organism>
<protein>
    <submittedName>
        <fullName evidence="1">Uncharacterized protein</fullName>
    </submittedName>
</protein>
<reference evidence="1" key="1">
    <citation type="submission" date="2014-11" db="EMBL/GenBank/DDBJ databases">
        <authorList>
            <person name="Amaro Gonzalez C."/>
        </authorList>
    </citation>
    <scope>NUCLEOTIDE SEQUENCE</scope>
</reference>